<sequence>MKKIVVAVLAIVAVASVALWLARQPAELADEAPTASAQASPKRIVSTSPSVTGILLAMDAPLVASAATTPSRISDAKGFFTQWAEVADQRGVQVLYKNLVFDLEAVVGQAPDLLVVSATGADSVLPHQAELQAQGIDTVVVNYANHSWQELARQLGQASGLQAQAEAAIERFDAYAAQAAARITPPAGAVSVVGYNLGGSYSVARLDSPHAQLLAALGFAVAGLPQGLQGQVKRSSDVDFISRENLSAAITGDTVFLLGGSDADVQAFLADPVLANLPAVVHKRVYALGPSSFRIDYYSGREMIDAVARAYR</sequence>
<dbReference type="EMBL" id="RJUR01000014">
    <property type="protein sequence ID" value="ROQ48718.1"/>
    <property type="molecule type" value="Genomic_DNA"/>
</dbReference>
<dbReference type="Gene3D" id="3.40.50.1980">
    <property type="entry name" value="Nitrogenase molybdenum iron protein domain"/>
    <property type="match status" value="2"/>
</dbReference>
<keyword evidence="4" id="KW-0406">Ion transport</keyword>
<name>A0A9X8HHH4_PSEPU</name>
<evidence type="ECO:0000256" key="4">
    <source>
        <dbReference type="ARBA" id="ARBA00022496"/>
    </source>
</evidence>
<dbReference type="Pfam" id="PF01497">
    <property type="entry name" value="Peripla_BP_2"/>
    <property type="match status" value="1"/>
</dbReference>
<dbReference type="AlphaFoldDB" id="A0A9X8HHH4"/>
<gene>
    <name evidence="7" type="ORF">EDF85_3019</name>
</gene>
<dbReference type="InterPro" id="IPR051313">
    <property type="entry name" value="Bact_iron-sidero_bind"/>
</dbReference>
<dbReference type="PANTHER" id="PTHR30532:SF24">
    <property type="entry name" value="FERRIC ENTEROBACTIN-BINDING PERIPLASMIC PROTEIN FEPB"/>
    <property type="match status" value="1"/>
</dbReference>
<feature type="domain" description="Fe/B12 periplasmic-binding" evidence="6">
    <location>
        <begin position="43"/>
        <end position="312"/>
    </location>
</feature>
<keyword evidence="4" id="KW-0410">Iron transport</keyword>
<dbReference type="InterPro" id="IPR002491">
    <property type="entry name" value="ABC_transptr_periplasmic_BD"/>
</dbReference>
<evidence type="ECO:0000256" key="3">
    <source>
        <dbReference type="ARBA" id="ARBA00022448"/>
    </source>
</evidence>
<organism evidence="7 8">
    <name type="scientific">Pseudomonas putida</name>
    <name type="common">Arthrobacter siderocapsulatus</name>
    <dbReference type="NCBI Taxonomy" id="303"/>
    <lineage>
        <taxon>Bacteria</taxon>
        <taxon>Pseudomonadati</taxon>
        <taxon>Pseudomonadota</taxon>
        <taxon>Gammaproteobacteria</taxon>
        <taxon>Pseudomonadales</taxon>
        <taxon>Pseudomonadaceae</taxon>
        <taxon>Pseudomonas</taxon>
    </lineage>
</organism>
<comment type="caution">
    <text evidence="7">The sequence shown here is derived from an EMBL/GenBank/DDBJ whole genome shotgun (WGS) entry which is preliminary data.</text>
</comment>
<proteinExistence type="inferred from homology"/>
<keyword evidence="5" id="KW-0732">Signal</keyword>
<evidence type="ECO:0000256" key="2">
    <source>
        <dbReference type="ARBA" id="ARBA00008814"/>
    </source>
</evidence>
<accession>A0A9X8HHH4</accession>
<dbReference type="GO" id="GO:1901678">
    <property type="term" value="P:iron coordination entity transport"/>
    <property type="evidence" value="ECO:0007669"/>
    <property type="project" value="UniProtKB-ARBA"/>
</dbReference>
<evidence type="ECO:0000256" key="5">
    <source>
        <dbReference type="ARBA" id="ARBA00022729"/>
    </source>
</evidence>
<dbReference type="GO" id="GO:0030288">
    <property type="term" value="C:outer membrane-bounded periplasmic space"/>
    <property type="evidence" value="ECO:0007669"/>
    <property type="project" value="TreeGrafter"/>
</dbReference>
<protein>
    <submittedName>
        <fullName evidence="7">Iron complex transport system substrate-binding protein</fullName>
    </submittedName>
</protein>
<dbReference type="PROSITE" id="PS50983">
    <property type="entry name" value="FE_B12_PBP"/>
    <property type="match status" value="1"/>
</dbReference>
<dbReference type="Proteomes" id="UP000269115">
    <property type="component" value="Unassembled WGS sequence"/>
</dbReference>
<keyword evidence="3" id="KW-0813">Transport</keyword>
<evidence type="ECO:0000259" key="6">
    <source>
        <dbReference type="PROSITE" id="PS50983"/>
    </source>
</evidence>
<evidence type="ECO:0000256" key="1">
    <source>
        <dbReference type="ARBA" id="ARBA00004196"/>
    </source>
</evidence>
<reference evidence="7 8" key="1">
    <citation type="submission" date="2018-11" db="EMBL/GenBank/DDBJ databases">
        <title>Genomic analyses of the natural microbiome of Caenorhabditis elegans.</title>
        <authorList>
            <person name="Samuel B."/>
        </authorList>
    </citation>
    <scope>NUCLEOTIDE SEQUENCE [LARGE SCALE GENOMIC DNA]</scope>
    <source>
        <strain evidence="7 8">BIGb0473</strain>
    </source>
</reference>
<dbReference type="PANTHER" id="PTHR30532">
    <property type="entry name" value="IRON III DICITRATE-BINDING PERIPLASMIC PROTEIN"/>
    <property type="match status" value="1"/>
</dbReference>
<dbReference type="SUPFAM" id="SSF53807">
    <property type="entry name" value="Helical backbone' metal receptor"/>
    <property type="match status" value="1"/>
</dbReference>
<comment type="subcellular location">
    <subcellularLocation>
        <location evidence="1">Cell envelope</location>
    </subcellularLocation>
</comment>
<dbReference type="NCBIfam" id="NF008200">
    <property type="entry name" value="PRK10957.1"/>
    <property type="match status" value="1"/>
</dbReference>
<evidence type="ECO:0000313" key="8">
    <source>
        <dbReference type="Proteomes" id="UP000269115"/>
    </source>
</evidence>
<keyword evidence="4" id="KW-0408">Iron</keyword>
<dbReference type="RefSeq" id="WP_058540211.1">
    <property type="nucleotide sequence ID" value="NZ_LKGZ01000001.1"/>
</dbReference>
<comment type="similarity">
    <text evidence="2">Belongs to the bacterial solute-binding protein 8 family.</text>
</comment>
<evidence type="ECO:0000313" key="7">
    <source>
        <dbReference type="EMBL" id="ROQ48718.1"/>
    </source>
</evidence>